<keyword evidence="1" id="KW-1133">Transmembrane helix</keyword>
<comment type="caution">
    <text evidence="2">The sequence shown here is derived from an EMBL/GenBank/DDBJ whole genome shotgun (WGS) entry which is preliminary data.</text>
</comment>
<evidence type="ECO:0000313" key="2">
    <source>
        <dbReference type="EMBL" id="OIR06760.1"/>
    </source>
</evidence>
<evidence type="ECO:0000256" key="1">
    <source>
        <dbReference type="SAM" id="Phobius"/>
    </source>
</evidence>
<protein>
    <submittedName>
        <fullName evidence="2">Uncharacterized protein</fullName>
    </submittedName>
</protein>
<keyword evidence="1" id="KW-0812">Transmembrane</keyword>
<name>A0A1J5SRV8_9ZZZZ</name>
<sequence>MKLNQSADALLAELKANPRLRWGLWTIVGVIWLYGVLAMHDEVQEKRDSYLALSKRVARIQGTATQSEWSNRLGEAKSLQLNLENRLWREGTIGLAQATFHDWLYQSAQQASLGNVQLLVAAQDDESEGSGGKGSADGGTRSASDLWRVSAKLSFDFNPQSFYPLLARIASHEKRVSIESLTIRSTPTPKAELLLVAYFLKPPAAETRQSNDRQ</sequence>
<reference evidence="2" key="1">
    <citation type="submission" date="2016-10" db="EMBL/GenBank/DDBJ databases">
        <title>Sequence of Gallionella enrichment culture.</title>
        <authorList>
            <person name="Poehlein A."/>
            <person name="Muehling M."/>
            <person name="Daniel R."/>
        </authorList>
    </citation>
    <scope>NUCLEOTIDE SEQUENCE</scope>
</reference>
<dbReference type="AlphaFoldDB" id="A0A1J5SRV8"/>
<feature type="transmembrane region" description="Helical" evidence="1">
    <location>
        <begin position="20"/>
        <end position="39"/>
    </location>
</feature>
<accession>A0A1J5SRV8</accession>
<dbReference type="EMBL" id="MLJW01000041">
    <property type="protein sequence ID" value="OIR06760.1"/>
    <property type="molecule type" value="Genomic_DNA"/>
</dbReference>
<organism evidence="2">
    <name type="scientific">mine drainage metagenome</name>
    <dbReference type="NCBI Taxonomy" id="410659"/>
    <lineage>
        <taxon>unclassified sequences</taxon>
        <taxon>metagenomes</taxon>
        <taxon>ecological metagenomes</taxon>
    </lineage>
</organism>
<keyword evidence="1" id="KW-0472">Membrane</keyword>
<gene>
    <name evidence="2" type="ORF">GALL_110080</name>
</gene>
<proteinExistence type="predicted"/>